<evidence type="ECO:0000313" key="2">
    <source>
        <dbReference type="EMBL" id="TWT98626.1"/>
    </source>
</evidence>
<dbReference type="RefSeq" id="WP_146522159.1">
    <property type="nucleotide sequence ID" value="NZ_CP151726.1"/>
</dbReference>
<dbReference type="InterPro" id="IPR001296">
    <property type="entry name" value="Glyco_trans_1"/>
</dbReference>
<feature type="domain" description="Glycosyl transferase family 1" evidence="1">
    <location>
        <begin position="188"/>
        <end position="349"/>
    </location>
</feature>
<dbReference type="EC" id="2.4.1.301" evidence="2"/>
<dbReference type="SUPFAM" id="SSF53756">
    <property type="entry name" value="UDP-Glycosyltransferase/glycogen phosphorylase"/>
    <property type="match status" value="1"/>
</dbReference>
<dbReference type="CDD" id="cd03801">
    <property type="entry name" value="GT4_PimA-like"/>
    <property type="match status" value="1"/>
</dbReference>
<dbReference type="AlphaFoldDB" id="A0A5C6AGU6"/>
<dbReference type="OrthoDB" id="9775208at2"/>
<dbReference type="Pfam" id="PF00534">
    <property type="entry name" value="Glycos_transf_1"/>
    <property type="match status" value="1"/>
</dbReference>
<accession>A0A5C6AGU6</accession>
<sequence>MSKKEKVLVIGAFRRTAEDDRIGGLAFACSSLVESELQQDYEFLLVDSTISSIRNQSGWRRAPSSVIRILKSLWLMTTSRVRYVVCFTSHGNSFLEKGTIAILGRCLGKRVVLFPRSGHLMNQLQSRAWMRRFGRLVVRCSWRVLCQSERWKDFYVEMYAQVGEAESRFVVLENWLRASAFVDIDEPVSSSDGTGAVVGFYNRIEKSKGIWDFVEVVDQLRKVNPQIRAIVFGDGADLDELQRLIQQRGDGAIKYGGWLDNDKKERLRELDVILFCSHAEGFPNALLETIALKVPTVATDVGAVSDMVVDEVGGFIVDVADHEAMAARVIELCGNRSLRSQFAENAYRRAVRENSLENAVQQFRELLR</sequence>
<name>A0A5C6AGU6_9BACT</name>
<keyword evidence="3" id="KW-1185">Reference proteome</keyword>
<organism evidence="2 3">
    <name type="scientific">Stieleria varia</name>
    <dbReference type="NCBI Taxonomy" id="2528005"/>
    <lineage>
        <taxon>Bacteria</taxon>
        <taxon>Pseudomonadati</taxon>
        <taxon>Planctomycetota</taxon>
        <taxon>Planctomycetia</taxon>
        <taxon>Pirellulales</taxon>
        <taxon>Pirellulaceae</taxon>
        <taxon>Stieleria</taxon>
    </lineage>
</organism>
<dbReference type="Gene3D" id="3.40.50.2000">
    <property type="entry name" value="Glycogen Phosphorylase B"/>
    <property type="match status" value="2"/>
</dbReference>
<dbReference type="Proteomes" id="UP000320176">
    <property type="component" value="Unassembled WGS sequence"/>
</dbReference>
<evidence type="ECO:0000313" key="3">
    <source>
        <dbReference type="Proteomes" id="UP000320176"/>
    </source>
</evidence>
<reference evidence="2 3" key="1">
    <citation type="submission" date="2019-02" db="EMBL/GenBank/DDBJ databases">
        <title>Deep-cultivation of Planctomycetes and their phenomic and genomic characterization uncovers novel biology.</title>
        <authorList>
            <person name="Wiegand S."/>
            <person name="Jogler M."/>
            <person name="Boedeker C."/>
            <person name="Pinto D."/>
            <person name="Vollmers J."/>
            <person name="Rivas-Marin E."/>
            <person name="Kohn T."/>
            <person name="Peeters S.H."/>
            <person name="Heuer A."/>
            <person name="Rast P."/>
            <person name="Oberbeckmann S."/>
            <person name="Bunk B."/>
            <person name="Jeske O."/>
            <person name="Meyerdierks A."/>
            <person name="Storesund J.E."/>
            <person name="Kallscheuer N."/>
            <person name="Luecker S."/>
            <person name="Lage O.M."/>
            <person name="Pohl T."/>
            <person name="Merkel B.J."/>
            <person name="Hornburger P."/>
            <person name="Mueller R.-W."/>
            <person name="Bruemmer F."/>
            <person name="Labrenz M."/>
            <person name="Spormann A.M."/>
            <person name="Op Den Camp H."/>
            <person name="Overmann J."/>
            <person name="Amann R."/>
            <person name="Jetten M.S.M."/>
            <person name="Mascher T."/>
            <person name="Medema M.H."/>
            <person name="Devos D.P."/>
            <person name="Kaster A.-K."/>
            <person name="Ovreas L."/>
            <person name="Rohde M."/>
            <person name="Galperin M.Y."/>
            <person name="Jogler C."/>
        </authorList>
    </citation>
    <scope>NUCLEOTIDE SEQUENCE [LARGE SCALE GENOMIC DNA]</scope>
    <source>
        <strain evidence="2 3">Pla52n</strain>
    </source>
</reference>
<keyword evidence="2" id="KW-0328">Glycosyltransferase</keyword>
<dbReference type="GO" id="GO:0016757">
    <property type="term" value="F:glycosyltransferase activity"/>
    <property type="evidence" value="ECO:0007669"/>
    <property type="project" value="UniProtKB-KW"/>
</dbReference>
<protein>
    <submittedName>
        <fullName evidence="2">Alpha-D-kanosaminyltransferase</fullName>
        <ecNumber evidence="2">2.4.1.301</ecNumber>
    </submittedName>
</protein>
<dbReference type="PANTHER" id="PTHR12526:SF638">
    <property type="entry name" value="SPORE COAT PROTEIN SA"/>
    <property type="match status" value="1"/>
</dbReference>
<gene>
    <name evidence="2" type="primary">kanE_4</name>
    <name evidence="2" type="ORF">Pla52n_51430</name>
</gene>
<proteinExistence type="predicted"/>
<dbReference type="EMBL" id="SJPN01000006">
    <property type="protein sequence ID" value="TWT98626.1"/>
    <property type="molecule type" value="Genomic_DNA"/>
</dbReference>
<evidence type="ECO:0000259" key="1">
    <source>
        <dbReference type="Pfam" id="PF00534"/>
    </source>
</evidence>
<dbReference type="PANTHER" id="PTHR12526">
    <property type="entry name" value="GLYCOSYLTRANSFERASE"/>
    <property type="match status" value="1"/>
</dbReference>
<comment type="caution">
    <text evidence="2">The sequence shown here is derived from an EMBL/GenBank/DDBJ whole genome shotgun (WGS) entry which is preliminary data.</text>
</comment>
<keyword evidence="2" id="KW-0808">Transferase</keyword>